<dbReference type="SUPFAM" id="SSF51045">
    <property type="entry name" value="WW domain"/>
    <property type="match status" value="1"/>
</dbReference>
<feature type="region of interest" description="Disordered" evidence="1">
    <location>
        <begin position="934"/>
        <end position="965"/>
    </location>
</feature>
<evidence type="ECO:0000259" key="2">
    <source>
        <dbReference type="PROSITE" id="PS50020"/>
    </source>
</evidence>
<name>A0AAE0IH94_9PEZI</name>
<dbReference type="InterPro" id="IPR036020">
    <property type="entry name" value="WW_dom_sf"/>
</dbReference>
<evidence type="ECO:0000256" key="1">
    <source>
        <dbReference type="SAM" id="MobiDB-lite"/>
    </source>
</evidence>
<feature type="region of interest" description="Disordered" evidence="1">
    <location>
        <begin position="577"/>
        <end position="615"/>
    </location>
</feature>
<dbReference type="InterPro" id="IPR001202">
    <property type="entry name" value="WW_dom"/>
</dbReference>
<evidence type="ECO:0000313" key="3">
    <source>
        <dbReference type="EMBL" id="KAK3324989.1"/>
    </source>
</evidence>
<keyword evidence="4" id="KW-1185">Reference proteome</keyword>
<dbReference type="SUPFAM" id="SSF47473">
    <property type="entry name" value="EF-hand"/>
    <property type="match status" value="1"/>
</dbReference>
<dbReference type="Proteomes" id="UP001283341">
    <property type="component" value="Unassembled WGS sequence"/>
</dbReference>
<feature type="domain" description="WW" evidence="2">
    <location>
        <begin position="514"/>
        <end position="547"/>
    </location>
</feature>
<gene>
    <name evidence="3" type="ORF">B0H66DRAFT_529041</name>
</gene>
<dbReference type="Gene3D" id="2.20.70.10">
    <property type="match status" value="1"/>
</dbReference>
<feature type="compositionally biased region" description="Low complexity" evidence="1">
    <location>
        <begin position="578"/>
        <end position="594"/>
    </location>
</feature>
<protein>
    <recommendedName>
        <fullName evidence="2">WW domain-containing protein</fullName>
    </recommendedName>
</protein>
<accession>A0AAE0IH94</accession>
<organism evidence="3 4">
    <name type="scientific">Apodospora peruviana</name>
    <dbReference type="NCBI Taxonomy" id="516989"/>
    <lineage>
        <taxon>Eukaryota</taxon>
        <taxon>Fungi</taxon>
        <taxon>Dikarya</taxon>
        <taxon>Ascomycota</taxon>
        <taxon>Pezizomycotina</taxon>
        <taxon>Sordariomycetes</taxon>
        <taxon>Sordariomycetidae</taxon>
        <taxon>Sordariales</taxon>
        <taxon>Lasiosphaeriaceae</taxon>
        <taxon>Apodospora</taxon>
    </lineage>
</organism>
<dbReference type="EMBL" id="JAUEDM010000002">
    <property type="protein sequence ID" value="KAK3324989.1"/>
    <property type="molecule type" value="Genomic_DNA"/>
</dbReference>
<dbReference type="AlphaFoldDB" id="A0AAE0IH94"/>
<dbReference type="PROSITE" id="PS50020">
    <property type="entry name" value="WW_DOMAIN_2"/>
    <property type="match status" value="1"/>
</dbReference>
<reference evidence="3" key="1">
    <citation type="journal article" date="2023" name="Mol. Phylogenet. Evol.">
        <title>Genome-scale phylogeny and comparative genomics of the fungal order Sordariales.</title>
        <authorList>
            <person name="Hensen N."/>
            <person name="Bonometti L."/>
            <person name="Westerberg I."/>
            <person name="Brannstrom I.O."/>
            <person name="Guillou S."/>
            <person name="Cros-Aarteil S."/>
            <person name="Calhoun S."/>
            <person name="Haridas S."/>
            <person name="Kuo A."/>
            <person name="Mondo S."/>
            <person name="Pangilinan J."/>
            <person name="Riley R."/>
            <person name="LaButti K."/>
            <person name="Andreopoulos B."/>
            <person name="Lipzen A."/>
            <person name="Chen C."/>
            <person name="Yan M."/>
            <person name="Daum C."/>
            <person name="Ng V."/>
            <person name="Clum A."/>
            <person name="Steindorff A."/>
            <person name="Ohm R.A."/>
            <person name="Martin F."/>
            <person name="Silar P."/>
            <person name="Natvig D.O."/>
            <person name="Lalanne C."/>
            <person name="Gautier V."/>
            <person name="Ament-Velasquez S.L."/>
            <person name="Kruys A."/>
            <person name="Hutchinson M.I."/>
            <person name="Powell A.J."/>
            <person name="Barry K."/>
            <person name="Miller A.N."/>
            <person name="Grigoriev I.V."/>
            <person name="Debuchy R."/>
            <person name="Gladieux P."/>
            <person name="Hiltunen Thoren M."/>
            <person name="Johannesson H."/>
        </authorList>
    </citation>
    <scope>NUCLEOTIDE SEQUENCE</scope>
    <source>
        <strain evidence="3">CBS 118394</strain>
    </source>
</reference>
<evidence type="ECO:0000313" key="4">
    <source>
        <dbReference type="Proteomes" id="UP001283341"/>
    </source>
</evidence>
<proteinExistence type="predicted"/>
<dbReference type="Gene3D" id="1.10.238.10">
    <property type="entry name" value="EF-hand"/>
    <property type="match status" value="1"/>
</dbReference>
<sequence>MASPLSLGDLMAVGKAAWELYEACQSAPDHVRELGTLCSNIALTINSCRPNDPTALLRRAFLSKEQAEALELLVNRIEDSMQAIRQILGKYEGLDVPSLRNIGRRAVFGVFTVEDCNDLRRTMMGQVQTLTLLLQGQNISFQGMAVALLSELVADKRRANKARAGSEPDAVALIDDQTWKELVKDLKLRNKDADSELLLLGESAAIREDVVKRAEKEASAVDHDTSKKAEAELDAKVSKITNVAALAKMDEYSPIDGRDLSWSWFRGPVFPGSCTPVSVGEAVNDNSLLNSPSFQLPTVERQYSAEDKWLCPFLEGWMLNRTKAMRAGRMEDAFYFSYNNLTAGGTRPPQTSRLYFWRSPLLPSDHDIKTHFQTKGMTDASKYPYGLTRIPPTDDNLQLWPSFNWNPWGRFVAYYGPGYVPTRCIGRNPWWGPLDPSDEVTALFIRAHYGNWGLPSHYTDETIDQSLPQGWVWKKDVSGFGRHIYTYLGDLNGKRLDTTVHPSRFFSEEDPFPVHLPPGWHRRLDRDGSLFFVDDNTRSATRVDPRFNRNINQETGLPVGWTCTLVEDIPFHDLQSISSSSNNNNNNNANANNNDSEATSFPNKKRPTTTDNDKAAAAKPLIPYYHTRIGKTIIGTKWPTSIITKSLDFKDFLNTVPIKGKPLSLLKPDTKEAKKPHVSHLISMIRRDTLPPPSPELRKRYDAIFSEIAAKSPPEYQLGKYRIAHAQVEARCRDSGLPLAVYTPILMEADANSDGVFTPPEFAVVLHTMQVALRQWHDNQPPVSLVPAHLLPGYDRLFEKFKEEGSLDISEEKAVAAAESVYCDEGMRKFAKDMWSKKAAKSPALGLGGESMLDIVQFSEGMNELSVEMARRKDLARIGGDEVVEMPRTGPDGLRSAMTQPVDHYPNPHDRAGVAGEAQPTAMPMAGEKHGLAIAQGVSGDDPASTVGTSTSSDLKVEEVPEQGG</sequence>
<dbReference type="InterPro" id="IPR011992">
    <property type="entry name" value="EF-hand-dom_pair"/>
</dbReference>
<comment type="caution">
    <text evidence="3">The sequence shown here is derived from an EMBL/GenBank/DDBJ whole genome shotgun (WGS) entry which is preliminary data.</text>
</comment>
<reference evidence="3" key="2">
    <citation type="submission" date="2023-06" db="EMBL/GenBank/DDBJ databases">
        <authorList>
            <consortium name="Lawrence Berkeley National Laboratory"/>
            <person name="Haridas S."/>
            <person name="Hensen N."/>
            <person name="Bonometti L."/>
            <person name="Westerberg I."/>
            <person name="Brannstrom I.O."/>
            <person name="Guillou S."/>
            <person name="Cros-Aarteil S."/>
            <person name="Calhoun S."/>
            <person name="Kuo A."/>
            <person name="Mondo S."/>
            <person name="Pangilinan J."/>
            <person name="Riley R."/>
            <person name="Labutti K."/>
            <person name="Andreopoulos B."/>
            <person name="Lipzen A."/>
            <person name="Chen C."/>
            <person name="Yanf M."/>
            <person name="Daum C."/>
            <person name="Ng V."/>
            <person name="Clum A."/>
            <person name="Steindorff A."/>
            <person name="Ohm R."/>
            <person name="Martin F."/>
            <person name="Silar P."/>
            <person name="Natvig D."/>
            <person name="Lalanne C."/>
            <person name="Gautier V."/>
            <person name="Ament-Velasquez S.L."/>
            <person name="Kruys A."/>
            <person name="Hutchinson M.I."/>
            <person name="Powell A.J."/>
            <person name="Barry K."/>
            <person name="Miller A.N."/>
            <person name="Grigoriev I.V."/>
            <person name="Debuchy R."/>
            <person name="Gladieux P."/>
            <person name="Thoren M.H."/>
            <person name="Johannesson H."/>
        </authorList>
    </citation>
    <scope>NUCLEOTIDE SEQUENCE</scope>
    <source>
        <strain evidence="3">CBS 118394</strain>
    </source>
</reference>